<evidence type="ECO:0000313" key="2">
    <source>
        <dbReference type="Proteomes" id="UP001143747"/>
    </source>
</evidence>
<evidence type="ECO:0000313" key="1">
    <source>
        <dbReference type="EMBL" id="MDE4908963.1"/>
    </source>
</evidence>
<gene>
    <name evidence="1" type="ORF">L0665_10125</name>
</gene>
<protein>
    <recommendedName>
        <fullName evidence="3">Orc1/cdc6 family replication initiation protein</fullName>
    </recommendedName>
</protein>
<sequence>MEGGDIRVGIDLLKYSVINAEQDGRAVVVEENVNTAFKIVTGTHLSLLIEGLKPIQKRLLSRIVQMKQGDEMSSLTSSALYTSFKKTGDISHASFYNYLLRLSDLRLINLHRWAGKGNAHEIELLFDPEFLKNI</sequence>
<organism evidence="1 2">
    <name type="scientific">Methanogenium marinum</name>
    <dbReference type="NCBI Taxonomy" id="348610"/>
    <lineage>
        <taxon>Archaea</taxon>
        <taxon>Methanobacteriati</taxon>
        <taxon>Methanobacteriota</taxon>
        <taxon>Stenosarchaea group</taxon>
        <taxon>Methanomicrobia</taxon>
        <taxon>Methanomicrobiales</taxon>
        <taxon>Methanomicrobiaceae</taxon>
        <taxon>Methanogenium</taxon>
    </lineage>
</organism>
<dbReference type="AlphaFoldDB" id="A0A9Q4KV24"/>
<proteinExistence type="predicted"/>
<keyword evidence="2" id="KW-1185">Reference proteome</keyword>
<comment type="caution">
    <text evidence="1">The sequence shown here is derived from an EMBL/GenBank/DDBJ whole genome shotgun (WGS) entry which is preliminary data.</text>
</comment>
<name>A0A9Q4KV24_9EURY</name>
<evidence type="ECO:0008006" key="3">
    <source>
        <dbReference type="Google" id="ProtNLM"/>
    </source>
</evidence>
<dbReference type="Proteomes" id="UP001143747">
    <property type="component" value="Unassembled WGS sequence"/>
</dbReference>
<reference evidence="1" key="1">
    <citation type="submission" date="2022-01" db="EMBL/GenBank/DDBJ databases">
        <title>Draft genome of Methanogenium marinum DSM 15558.</title>
        <authorList>
            <person name="Chen S.-C."/>
            <person name="You Y.-T."/>
        </authorList>
    </citation>
    <scope>NUCLEOTIDE SEQUENCE</scope>
    <source>
        <strain evidence="1">DSM 15558</strain>
    </source>
</reference>
<accession>A0A9Q4KV24</accession>
<dbReference type="EMBL" id="JAKELO010000002">
    <property type="protein sequence ID" value="MDE4908963.1"/>
    <property type="molecule type" value="Genomic_DNA"/>
</dbReference>